<sequence length="101" mass="10317">MDDSLPAGFTNPDSFGAHDHSAGWADPTPDAFGTPQHVAGWADPVPVPDHGLGLDHPGGAPAVEPHFGSGGYYGDYNGVAGCWYSSDGYVYAPDGSRIGAS</sequence>
<proteinExistence type="predicted"/>
<organism evidence="2 3">
    <name type="scientific">Dactylosporangium siamense</name>
    <dbReference type="NCBI Taxonomy" id="685454"/>
    <lineage>
        <taxon>Bacteria</taxon>
        <taxon>Bacillati</taxon>
        <taxon>Actinomycetota</taxon>
        <taxon>Actinomycetes</taxon>
        <taxon>Micromonosporales</taxon>
        <taxon>Micromonosporaceae</taxon>
        <taxon>Dactylosporangium</taxon>
    </lineage>
</organism>
<comment type="caution">
    <text evidence="2">The sequence shown here is derived from an EMBL/GenBank/DDBJ whole genome shotgun (WGS) entry which is preliminary data.</text>
</comment>
<feature type="region of interest" description="Disordered" evidence="1">
    <location>
        <begin position="1"/>
        <end position="59"/>
    </location>
</feature>
<evidence type="ECO:0000313" key="3">
    <source>
        <dbReference type="Proteomes" id="UP000660611"/>
    </source>
</evidence>
<dbReference type="AlphaFoldDB" id="A0A919UC39"/>
<evidence type="ECO:0000313" key="2">
    <source>
        <dbReference type="EMBL" id="GIG45283.1"/>
    </source>
</evidence>
<keyword evidence="3" id="KW-1185">Reference proteome</keyword>
<evidence type="ECO:0000256" key="1">
    <source>
        <dbReference type="SAM" id="MobiDB-lite"/>
    </source>
</evidence>
<protein>
    <submittedName>
        <fullName evidence="2">Uncharacterized protein</fullName>
    </submittedName>
</protein>
<reference evidence="2" key="1">
    <citation type="submission" date="2021-01" db="EMBL/GenBank/DDBJ databases">
        <title>Whole genome shotgun sequence of Dactylosporangium siamense NBRC 106093.</title>
        <authorList>
            <person name="Komaki H."/>
            <person name="Tamura T."/>
        </authorList>
    </citation>
    <scope>NUCLEOTIDE SEQUENCE</scope>
    <source>
        <strain evidence="2">NBRC 106093</strain>
    </source>
</reference>
<accession>A0A919UC39</accession>
<dbReference type="Proteomes" id="UP000660611">
    <property type="component" value="Unassembled WGS sequence"/>
</dbReference>
<name>A0A919UC39_9ACTN</name>
<dbReference type="RefSeq" id="WP_203847072.1">
    <property type="nucleotide sequence ID" value="NZ_BAAAVW010000009.1"/>
</dbReference>
<gene>
    <name evidence="2" type="ORF">Dsi01nite_033240</name>
</gene>
<dbReference type="EMBL" id="BONQ01000050">
    <property type="protein sequence ID" value="GIG45283.1"/>
    <property type="molecule type" value="Genomic_DNA"/>
</dbReference>